<keyword evidence="2" id="KW-1185">Reference proteome</keyword>
<gene>
    <name evidence="1" type="ORF">CLV25_12121</name>
</gene>
<organism evidence="1 2">
    <name type="scientific">Acetobacteroides hydrogenigenes</name>
    <dbReference type="NCBI Taxonomy" id="979970"/>
    <lineage>
        <taxon>Bacteria</taxon>
        <taxon>Pseudomonadati</taxon>
        <taxon>Bacteroidota</taxon>
        <taxon>Bacteroidia</taxon>
        <taxon>Bacteroidales</taxon>
        <taxon>Rikenellaceae</taxon>
        <taxon>Acetobacteroides</taxon>
    </lineage>
</organism>
<sequence>MCMTCHLRFPFPAPLSKENKFFYTFVKPLIPLSNAPLPIKYRIAFSSHIFLPKNIAFLFRMLRIMASIAPLTALTRNL</sequence>
<proteinExistence type="predicted"/>
<dbReference type="AlphaFoldDB" id="A0A4R2E6K9"/>
<evidence type="ECO:0000313" key="1">
    <source>
        <dbReference type="EMBL" id="TCN62062.1"/>
    </source>
</evidence>
<comment type="caution">
    <text evidence="1">The sequence shown here is derived from an EMBL/GenBank/DDBJ whole genome shotgun (WGS) entry which is preliminary data.</text>
</comment>
<protein>
    <submittedName>
        <fullName evidence="1">Uncharacterized protein</fullName>
    </submittedName>
</protein>
<dbReference type="EMBL" id="SLWB01000021">
    <property type="protein sequence ID" value="TCN62062.1"/>
    <property type="molecule type" value="Genomic_DNA"/>
</dbReference>
<evidence type="ECO:0000313" key="2">
    <source>
        <dbReference type="Proteomes" id="UP000294830"/>
    </source>
</evidence>
<dbReference type="Proteomes" id="UP000294830">
    <property type="component" value="Unassembled WGS sequence"/>
</dbReference>
<accession>A0A4R2E6K9</accession>
<reference evidence="1 2" key="1">
    <citation type="submission" date="2019-03" db="EMBL/GenBank/DDBJ databases">
        <title>Genomic Encyclopedia of Archaeal and Bacterial Type Strains, Phase II (KMG-II): from individual species to whole genera.</title>
        <authorList>
            <person name="Goeker M."/>
        </authorList>
    </citation>
    <scope>NUCLEOTIDE SEQUENCE [LARGE SCALE GENOMIC DNA]</scope>
    <source>
        <strain evidence="1 2">RL-C</strain>
    </source>
</reference>
<name>A0A4R2E6K9_9BACT</name>